<evidence type="ECO:0000256" key="1">
    <source>
        <dbReference type="SAM" id="MobiDB-lite"/>
    </source>
</evidence>
<proteinExistence type="predicted"/>
<feature type="region of interest" description="Disordered" evidence="1">
    <location>
        <begin position="1"/>
        <end position="27"/>
    </location>
</feature>
<evidence type="ECO:0000313" key="4">
    <source>
        <dbReference type="Proteomes" id="UP000287651"/>
    </source>
</evidence>
<keyword evidence="2" id="KW-0472">Membrane</keyword>
<keyword evidence="2" id="KW-0812">Transmembrane</keyword>
<protein>
    <submittedName>
        <fullName evidence="3">Uncharacterized protein</fullName>
    </submittedName>
</protein>
<comment type="caution">
    <text evidence="3">The sequence shown here is derived from an EMBL/GenBank/DDBJ whole genome shotgun (WGS) entry which is preliminary data.</text>
</comment>
<feature type="compositionally biased region" description="Basic and acidic residues" evidence="1">
    <location>
        <begin position="18"/>
        <end position="27"/>
    </location>
</feature>
<accession>A0A427A517</accession>
<evidence type="ECO:0000256" key="2">
    <source>
        <dbReference type="SAM" id="Phobius"/>
    </source>
</evidence>
<evidence type="ECO:0000313" key="3">
    <source>
        <dbReference type="EMBL" id="RRT71332.1"/>
    </source>
</evidence>
<dbReference type="AlphaFoldDB" id="A0A427A517"/>
<keyword evidence="2" id="KW-1133">Transmembrane helix</keyword>
<organism evidence="3 4">
    <name type="scientific">Ensete ventricosum</name>
    <name type="common">Abyssinian banana</name>
    <name type="synonym">Musa ensete</name>
    <dbReference type="NCBI Taxonomy" id="4639"/>
    <lineage>
        <taxon>Eukaryota</taxon>
        <taxon>Viridiplantae</taxon>
        <taxon>Streptophyta</taxon>
        <taxon>Embryophyta</taxon>
        <taxon>Tracheophyta</taxon>
        <taxon>Spermatophyta</taxon>
        <taxon>Magnoliopsida</taxon>
        <taxon>Liliopsida</taxon>
        <taxon>Zingiberales</taxon>
        <taxon>Musaceae</taxon>
        <taxon>Ensete</taxon>
    </lineage>
</organism>
<dbReference type="Proteomes" id="UP000287651">
    <property type="component" value="Unassembled WGS sequence"/>
</dbReference>
<reference evidence="3 4" key="1">
    <citation type="journal article" date="2014" name="Agronomy (Basel)">
        <title>A Draft Genome Sequence for Ensete ventricosum, the Drought-Tolerant Tree Against Hunger.</title>
        <authorList>
            <person name="Harrison J."/>
            <person name="Moore K.A."/>
            <person name="Paszkiewicz K."/>
            <person name="Jones T."/>
            <person name="Grant M."/>
            <person name="Ambacheew D."/>
            <person name="Muzemil S."/>
            <person name="Studholme D.J."/>
        </authorList>
    </citation>
    <scope>NUCLEOTIDE SEQUENCE [LARGE SCALE GENOMIC DNA]</scope>
</reference>
<dbReference type="EMBL" id="AMZH03003742">
    <property type="protein sequence ID" value="RRT71332.1"/>
    <property type="molecule type" value="Genomic_DNA"/>
</dbReference>
<gene>
    <name evidence="3" type="ORF">B296_00001664</name>
</gene>
<name>A0A427A517_ENSVE</name>
<feature type="transmembrane region" description="Helical" evidence="2">
    <location>
        <begin position="147"/>
        <end position="168"/>
    </location>
</feature>
<sequence>MESSQPPPRHGDAAPIGRRREASHPHVDKPAVSNPCFRWVQCCMVLPDELKKAIVWLEAQSINNPLLLYIPLLPLFICGSKPALKAERVPATTMLSSSALTAAACGLQPLLKGVAPKRLLLHGPWLDSVAPVAAPASHKSNSLNAHVIMILTVILCTLIGVVLVSVVVRCALRVSLWVWPEVPREHGPCLPVDYAAAAQVKGEEC</sequence>